<name>A0ABV7WLR4_9MICO</name>
<proteinExistence type="predicted"/>
<dbReference type="RefSeq" id="WP_340289698.1">
    <property type="nucleotide sequence ID" value="NZ_JBBEOI010000010.1"/>
</dbReference>
<keyword evidence="3" id="KW-1185">Reference proteome</keyword>
<comment type="caution">
    <text evidence="2">The sequence shown here is derived from an EMBL/GenBank/DDBJ whole genome shotgun (WGS) entry which is preliminary data.</text>
</comment>
<protein>
    <submittedName>
        <fullName evidence="2">Flavoprotein</fullName>
    </submittedName>
</protein>
<dbReference type="Proteomes" id="UP001595685">
    <property type="component" value="Unassembled WGS sequence"/>
</dbReference>
<dbReference type="Pfam" id="PF02441">
    <property type="entry name" value="Flavoprotein"/>
    <property type="match status" value="1"/>
</dbReference>
<dbReference type="EMBL" id="JBHRWW010000014">
    <property type="protein sequence ID" value="MFC3689961.1"/>
    <property type="molecule type" value="Genomic_DNA"/>
</dbReference>
<dbReference type="Gene3D" id="3.40.50.1950">
    <property type="entry name" value="Flavin prenyltransferase-like"/>
    <property type="match status" value="1"/>
</dbReference>
<dbReference type="InterPro" id="IPR003382">
    <property type="entry name" value="Flavoprotein"/>
</dbReference>
<sequence>MSRSCTLVVCAAPLAHRWPDIAAALAGAGFTVSVVLTDNALGWDIARPPQEQADPRRADAWVVAPLTFNSTAKMALGIADTHAHGLLCEAMGTGAVITAVPMINEDLFGHPALTGHLRRLREHGVSFFDPQSGADSVDPVLSGTGADLSAEFDIASLVQAVLNRAASRLHWSSTEQSAG</sequence>
<evidence type="ECO:0000313" key="2">
    <source>
        <dbReference type="EMBL" id="MFC3689961.1"/>
    </source>
</evidence>
<feature type="domain" description="Flavoprotein" evidence="1">
    <location>
        <begin position="6"/>
        <end position="120"/>
    </location>
</feature>
<dbReference type="InterPro" id="IPR036551">
    <property type="entry name" value="Flavin_trans-like"/>
</dbReference>
<reference evidence="3" key="1">
    <citation type="journal article" date="2019" name="Int. J. Syst. Evol. Microbiol.">
        <title>The Global Catalogue of Microorganisms (GCM) 10K type strain sequencing project: providing services to taxonomists for standard genome sequencing and annotation.</title>
        <authorList>
            <consortium name="The Broad Institute Genomics Platform"/>
            <consortium name="The Broad Institute Genome Sequencing Center for Infectious Disease"/>
            <person name="Wu L."/>
            <person name="Ma J."/>
        </authorList>
    </citation>
    <scope>NUCLEOTIDE SEQUENCE [LARGE SCALE GENOMIC DNA]</scope>
    <source>
        <strain evidence="3">NCAIM B.02333</strain>
    </source>
</reference>
<evidence type="ECO:0000259" key="1">
    <source>
        <dbReference type="Pfam" id="PF02441"/>
    </source>
</evidence>
<organism evidence="2 3">
    <name type="scientific">Aquipuribacter hungaricus</name>
    <dbReference type="NCBI Taxonomy" id="545624"/>
    <lineage>
        <taxon>Bacteria</taxon>
        <taxon>Bacillati</taxon>
        <taxon>Actinomycetota</taxon>
        <taxon>Actinomycetes</taxon>
        <taxon>Micrococcales</taxon>
        <taxon>Intrasporangiaceae</taxon>
        <taxon>Aquipuribacter</taxon>
    </lineage>
</organism>
<accession>A0ABV7WLR4</accession>
<gene>
    <name evidence="2" type="ORF">ACFOLH_16550</name>
</gene>
<evidence type="ECO:0000313" key="3">
    <source>
        <dbReference type="Proteomes" id="UP001595685"/>
    </source>
</evidence>
<dbReference type="SUPFAM" id="SSF52507">
    <property type="entry name" value="Homo-oligomeric flavin-containing Cys decarboxylases, HFCD"/>
    <property type="match status" value="1"/>
</dbReference>